<dbReference type="SUPFAM" id="SSF53213">
    <property type="entry name" value="LigB-like"/>
    <property type="match status" value="1"/>
</dbReference>
<accession>A0AAJ0D556</accession>
<proteinExistence type="inferred from homology"/>
<keyword evidence="3" id="KW-0479">Metal-binding</keyword>
<dbReference type="CDD" id="cd07363">
    <property type="entry name" value="45_DOPA_Dioxygenase"/>
    <property type="match status" value="1"/>
</dbReference>
<dbReference type="InterPro" id="IPR004183">
    <property type="entry name" value="Xdiol_dOase_suB"/>
</dbReference>
<dbReference type="PANTHER" id="PTHR30096:SF0">
    <property type="entry name" value="4,5-DOPA DIOXYGENASE EXTRADIOL-LIKE PROTEIN"/>
    <property type="match status" value="1"/>
</dbReference>
<reference evidence="7" key="1">
    <citation type="submission" date="2023-04" db="EMBL/GenBank/DDBJ databases">
        <title>Black Yeasts Isolated from many extreme environments.</title>
        <authorList>
            <person name="Coleine C."/>
            <person name="Stajich J.E."/>
            <person name="Selbmann L."/>
        </authorList>
    </citation>
    <scope>NUCLEOTIDE SEQUENCE</scope>
    <source>
        <strain evidence="7">CCFEE 5312</strain>
    </source>
</reference>
<keyword evidence="8" id="KW-1185">Reference proteome</keyword>
<protein>
    <recommendedName>
        <fullName evidence="6">Extradiol ring-cleavage dioxygenase class III enzyme subunit B domain-containing protein</fullName>
    </recommendedName>
</protein>
<dbReference type="Pfam" id="PF02900">
    <property type="entry name" value="LigB"/>
    <property type="match status" value="1"/>
</dbReference>
<evidence type="ECO:0000256" key="4">
    <source>
        <dbReference type="ARBA" id="ARBA00022833"/>
    </source>
</evidence>
<dbReference type="Proteomes" id="UP001271007">
    <property type="component" value="Unassembled WGS sequence"/>
</dbReference>
<gene>
    <name evidence="7" type="ORF">LTR09_012140</name>
</gene>
<dbReference type="PIRSF" id="PIRSF006157">
    <property type="entry name" value="Doxgns_DODA"/>
    <property type="match status" value="1"/>
</dbReference>
<dbReference type="GO" id="GO:0008270">
    <property type="term" value="F:zinc ion binding"/>
    <property type="evidence" value="ECO:0007669"/>
    <property type="project" value="InterPro"/>
</dbReference>
<dbReference type="InterPro" id="IPR014436">
    <property type="entry name" value="Extradiol_dOase_DODA"/>
</dbReference>
<name>A0AAJ0D556_9PEZI</name>
<dbReference type="PANTHER" id="PTHR30096">
    <property type="entry name" value="4,5-DOPA DIOXYGENASE EXTRADIOL-LIKE PROTEIN"/>
    <property type="match status" value="1"/>
</dbReference>
<comment type="similarity">
    <text evidence="2">Belongs to the DODA-type extradiol aromatic ring-opening dioxygenase family.</text>
</comment>
<comment type="caution">
    <text evidence="7">The sequence shown here is derived from an EMBL/GenBank/DDBJ whole genome shotgun (WGS) entry which is preliminary data.</text>
</comment>
<organism evidence="7 8">
    <name type="scientific">Extremus antarcticus</name>
    <dbReference type="NCBI Taxonomy" id="702011"/>
    <lineage>
        <taxon>Eukaryota</taxon>
        <taxon>Fungi</taxon>
        <taxon>Dikarya</taxon>
        <taxon>Ascomycota</taxon>
        <taxon>Pezizomycotina</taxon>
        <taxon>Dothideomycetes</taxon>
        <taxon>Dothideomycetidae</taxon>
        <taxon>Mycosphaerellales</taxon>
        <taxon>Extremaceae</taxon>
        <taxon>Extremus</taxon>
    </lineage>
</organism>
<sequence length="281" mass="31010">MSSTDSASRTPVYFLGIGGPNFMENRNHPAFKKLGETGREITTKVKPKAVVVFSAHWQHGPTTVAINVAEKGELIYDFYGFPPHYYEYKYPHRGSREVAEKVIEKLSKAGIDVDRVQRGLDHGVWVGFLAAFDPKENPLDVPIVQVSLLGNEDPDQHYRIGQALEQLRDEGVLIIGAGMAVHNLHDYRKSRGNGALMPYASSFEVGLTEAIAESKDRQTAMSALLRREDARSAHPSLEHILPIHIVAGAAGSDAGKRIWAMPEGSLNWGQYRFGDIPAAHT</sequence>
<evidence type="ECO:0000256" key="3">
    <source>
        <dbReference type="ARBA" id="ARBA00022723"/>
    </source>
</evidence>
<comment type="cofactor">
    <cofactor evidence="1">
        <name>Zn(2+)</name>
        <dbReference type="ChEBI" id="CHEBI:29105"/>
    </cofactor>
</comment>
<evidence type="ECO:0000313" key="8">
    <source>
        <dbReference type="Proteomes" id="UP001271007"/>
    </source>
</evidence>
<dbReference type="EMBL" id="JAWDJX010000097">
    <property type="protein sequence ID" value="KAK3046364.1"/>
    <property type="molecule type" value="Genomic_DNA"/>
</dbReference>
<evidence type="ECO:0000259" key="6">
    <source>
        <dbReference type="Pfam" id="PF02900"/>
    </source>
</evidence>
<evidence type="ECO:0000256" key="5">
    <source>
        <dbReference type="ARBA" id="ARBA00023002"/>
    </source>
</evidence>
<dbReference type="AlphaFoldDB" id="A0AAJ0D556"/>
<dbReference type="Gene3D" id="3.40.830.10">
    <property type="entry name" value="LigB-like"/>
    <property type="match status" value="1"/>
</dbReference>
<feature type="domain" description="Extradiol ring-cleavage dioxygenase class III enzyme subunit B" evidence="6">
    <location>
        <begin position="26"/>
        <end position="254"/>
    </location>
</feature>
<evidence type="ECO:0000256" key="2">
    <source>
        <dbReference type="ARBA" id="ARBA00007581"/>
    </source>
</evidence>
<keyword evidence="5" id="KW-0560">Oxidoreductase</keyword>
<evidence type="ECO:0000313" key="7">
    <source>
        <dbReference type="EMBL" id="KAK3046364.1"/>
    </source>
</evidence>
<keyword evidence="4" id="KW-0862">Zinc</keyword>
<evidence type="ECO:0000256" key="1">
    <source>
        <dbReference type="ARBA" id="ARBA00001947"/>
    </source>
</evidence>
<dbReference type="GO" id="GO:0008198">
    <property type="term" value="F:ferrous iron binding"/>
    <property type="evidence" value="ECO:0007669"/>
    <property type="project" value="InterPro"/>
</dbReference>
<dbReference type="GO" id="GO:0016702">
    <property type="term" value="F:oxidoreductase activity, acting on single donors with incorporation of molecular oxygen, incorporation of two atoms of oxygen"/>
    <property type="evidence" value="ECO:0007669"/>
    <property type="project" value="UniProtKB-ARBA"/>
</dbReference>